<dbReference type="PIRSF" id="PIRSF000239">
    <property type="entry name" value="AHPC"/>
    <property type="match status" value="1"/>
</dbReference>
<name>A0A5R9J9F6_9PROT</name>
<dbReference type="Pfam" id="PF00578">
    <property type="entry name" value="AhpC-TSA"/>
    <property type="match status" value="1"/>
</dbReference>
<comment type="subunit">
    <text evidence="2">Monomer.</text>
</comment>
<evidence type="ECO:0000256" key="5">
    <source>
        <dbReference type="ARBA" id="ARBA00022862"/>
    </source>
</evidence>
<gene>
    <name evidence="16" type="ORF">FE263_14080</name>
</gene>
<evidence type="ECO:0000256" key="10">
    <source>
        <dbReference type="ARBA" id="ARBA00038489"/>
    </source>
</evidence>
<comment type="catalytic activity">
    <reaction evidence="12">
        <text>a hydroperoxide + [thioredoxin]-dithiol = an alcohol + [thioredoxin]-disulfide + H2O</text>
        <dbReference type="Rhea" id="RHEA:62620"/>
        <dbReference type="Rhea" id="RHEA-COMP:10698"/>
        <dbReference type="Rhea" id="RHEA-COMP:10700"/>
        <dbReference type="ChEBI" id="CHEBI:15377"/>
        <dbReference type="ChEBI" id="CHEBI:29950"/>
        <dbReference type="ChEBI" id="CHEBI:30879"/>
        <dbReference type="ChEBI" id="CHEBI:35924"/>
        <dbReference type="ChEBI" id="CHEBI:50058"/>
        <dbReference type="EC" id="1.11.1.24"/>
    </reaction>
</comment>
<dbReference type="InterPro" id="IPR024706">
    <property type="entry name" value="Peroxiredoxin_AhpC-typ"/>
</dbReference>
<evidence type="ECO:0000256" key="13">
    <source>
        <dbReference type="PIRSR" id="PIRSR000239-1"/>
    </source>
</evidence>
<keyword evidence="6" id="KW-0560">Oxidoreductase</keyword>
<comment type="similarity">
    <text evidence="10">Belongs to the peroxiredoxin family. BCP/PrxQ subfamily.</text>
</comment>
<dbReference type="PROSITE" id="PS51352">
    <property type="entry name" value="THIOREDOXIN_2"/>
    <property type="match status" value="1"/>
</dbReference>
<evidence type="ECO:0000256" key="4">
    <source>
        <dbReference type="ARBA" id="ARBA00022559"/>
    </source>
</evidence>
<dbReference type="Gene3D" id="3.40.30.10">
    <property type="entry name" value="Glutaredoxin"/>
    <property type="match status" value="1"/>
</dbReference>
<feature type="domain" description="Thioredoxin" evidence="15">
    <location>
        <begin position="31"/>
        <end position="183"/>
    </location>
</feature>
<evidence type="ECO:0000256" key="12">
    <source>
        <dbReference type="ARBA" id="ARBA00049091"/>
    </source>
</evidence>
<dbReference type="GO" id="GO:0034599">
    <property type="term" value="P:cellular response to oxidative stress"/>
    <property type="evidence" value="ECO:0007669"/>
    <property type="project" value="TreeGrafter"/>
</dbReference>
<evidence type="ECO:0000256" key="11">
    <source>
        <dbReference type="ARBA" id="ARBA00042639"/>
    </source>
</evidence>
<feature type="active site" description="Cysteine sulfenic acid (-SOH) intermediate; for peroxidase activity" evidence="13">
    <location>
        <position position="77"/>
    </location>
</feature>
<dbReference type="PANTHER" id="PTHR42801:SF4">
    <property type="entry name" value="AHPC_TSA FAMILY PROTEIN"/>
    <property type="match status" value="1"/>
</dbReference>
<evidence type="ECO:0000313" key="17">
    <source>
        <dbReference type="Proteomes" id="UP000305654"/>
    </source>
</evidence>
<feature type="chain" id="PRO_5024452307" description="thioredoxin-dependent peroxiredoxin" evidence="14">
    <location>
        <begin position="30"/>
        <end position="187"/>
    </location>
</feature>
<dbReference type="AlphaFoldDB" id="A0A5R9J9F6"/>
<comment type="caution">
    <text evidence="16">The sequence shown here is derived from an EMBL/GenBank/DDBJ whole genome shotgun (WGS) entry which is preliminary data.</text>
</comment>
<keyword evidence="7" id="KW-1015">Disulfide bond</keyword>
<evidence type="ECO:0000259" key="15">
    <source>
        <dbReference type="PROSITE" id="PS51352"/>
    </source>
</evidence>
<evidence type="ECO:0000256" key="8">
    <source>
        <dbReference type="ARBA" id="ARBA00023284"/>
    </source>
</evidence>
<dbReference type="CDD" id="cd03017">
    <property type="entry name" value="PRX_BCP"/>
    <property type="match status" value="1"/>
</dbReference>
<dbReference type="EMBL" id="VCDI01000004">
    <property type="protein sequence ID" value="TLU72231.1"/>
    <property type="molecule type" value="Genomic_DNA"/>
</dbReference>
<evidence type="ECO:0000313" key="16">
    <source>
        <dbReference type="EMBL" id="TLU72231.1"/>
    </source>
</evidence>
<dbReference type="OrthoDB" id="5572803at2"/>
<protein>
    <recommendedName>
        <fullName evidence="3">thioredoxin-dependent peroxiredoxin</fullName>
        <ecNumber evidence="3">1.11.1.24</ecNumber>
    </recommendedName>
    <alternativeName>
        <fullName evidence="9">Thioredoxin peroxidase</fullName>
    </alternativeName>
    <alternativeName>
        <fullName evidence="11">Thioredoxin-dependent peroxiredoxin Bcp</fullName>
    </alternativeName>
</protein>
<reference evidence="16 17" key="1">
    <citation type="submission" date="2019-05" db="EMBL/GenBank/DDBJ databases">
        <authorList>
            <person name="Pankratov T."/>
            <person name="Grouzdev D."/>
        </authorList>
    </citation>
    <scope>NUCLEOTIDE SEQUENCE [LARGE SCALE GENOMIC DNA]</scope>
    <source>
        <strain evidence="16 17">KEBCLARHB70R</strain>
    </source>
</reference>
<dbReference type="SUPFAM" id="SSF52833">
    <property type="entry name" value="Thioredoxin-like"/>
    <property type="match status" value="1"/>
</dbReference>
<dbReference type="Proteomes" id="UP000305654">
    <property type="component" value="Unassembled WGS sequence"/>
</dbReference>
<dbReference type="RefSeq" id="WP_138326637.1">
    <property type="nucleotide sequence ID" value="NZ_VCDI01000004.1"/>
</dbReference>
<dbReference type="InterPro" id="IPR050924">
    <property type="entry name" value="Peroxiredoxin_BCP/PrxQ"/>
</dbReference>
<evidence type="ECO:0000256" key="9">
    <source>
        <dbReference type="ARBA" id="ARBA00032824"/>
    </source>
</evidence>
<dbReference type="PANTHER" id="PTHR42801">
    <property type="entry name" value="THIOREDOXIN-DEPENDENT PEROXIDE REDUCTASE"/>
    <property type="match status" value="1"/>
</dbReference>
<dbReference type="InterPro" id="IPR036249">
    <property type="entry name" value="Thioredoxin-like_sf"/>
</dbReference>
<organism evidence="16 17">
    <name type="scientific">Lichenicoccus roseus</name>
    <dbReference type="NCBI Taxonomy" id="2683649"/>
    <lineage>
        <taxon>Bacteria</taxon>
        <taxon>Pseudomonadati</taxon>
        <taxon>Pseudomonadota</taxon>
        <taxon>Alphaproteobacteria</taxon>
        <taxon>Acetobacterales</taxon>
        <taxon>Acetobacteraceae</taxon>
        <taxon>Lichenicoccus</taxon>
    </lineage>
</organism>
<keyword evidence="4" id="KW-0575">Peroxidase</keyword>
<accession>A0A5R9J9F6</accession>
<dbReference type="GO" id="GO:0008379">
    <property type="term" value="F:thioredoxin peroxidase activity"/>
    <property type="evidence" value="ECO:0007669"/>
    <property type="project" value="TreeGrafter"/>
</dbReference>
<keyword evidence="8" id="KW-0676">Redox-active center</keyword>
<keyword evidence="17" id="KW-1185">Reference proteome</keyword>
<sequence length="187" mass="19462">MTTPRSPGGTLALAATLLGLGLSATSAHAALPLGAKAPDFTAQATLGGHEFRFSLADALRHGPVVVYFYPAAFTEGCTIEAHDFAAAIPDYKAAGATVIGVSEDGIAKLDKFSVSECQGKFPVAADADGSIARRYDALLPIVHFASRTSYVIAPDGSVLESYNAMNPDGHVQKTLAAVQAWQARRKS</sequence>
<feature type="signal peptide" evidence="14">
    <location>
        <begin position="1"/>
        <end position="29"/>
    </location>
</feature>
<evidence type="ECO:0000256" key="7">
    <source>
        <dbReference type="ARBA" id="ARBA00023157"/>
    </source>
</evidence>
<evidence type="ECO:0000256" key="6">
    <source>
        <dbReference type="ARBA" id="ARBA00023002"/>
    </source>
</evidence>
<dbReference type="EC" id="1.11.1.24" evidence="3"/>
<evidence type="ECO:0000256" key="14">
    <source>
        <dbReference type="SAM" id="SignalP"/>
    </source>
</evidence>
<dbReference type="InterPro" id="IPR013766">
    <property type="entry name" value="Thioredoxin_domain"/>
</dbReference>
<dbReference type="InterPro" id="IPR000866">
    <property type="entry name" value="AhpC/TSA"/>
</dbReference>
<keyword evidence="5" id="KW-0049">Antioxidant</keyword>
<dbReference type="GO" id="GO:0045454">
    <property type="term" value="P:cell redox homeostasis"/>
    <property type="evidence" value="ECO:0007669"/>
    <property type="project" value="TreeGrafter"/>
</dbReference>
<evidence type="ECO:0000256" key="3">
    <source>
        <dbReference type="ARBA" id="ARBA00013017"/>
    </source>
</evidence>
<keyword evidence="14" id="KW-0732">Signal</keyword>
<evidence type="ECO:0000256" key="2">
    <source>
        <dbReference type="ARBA" id="ARBA00011245"/>
    </source>
</evidence>
<dbReference type="GO" id="GO:0005737">
    <property type="term" value="C:cytoplasm"/>
    <property type="evidence" value="ECO:0007669"/>
    <property type="project" value="TreeGrafter"/>
</dbReference>
<proteinExistence type="inferred from homology"/>
<evidence type="ECO:0000256" key="1">
    <source>
        <dbReference type="ARBA" id="ARBA00003330"/>
    </source>
</evidence>
<comment type="function">
    <text evidence="1">Thiol-specific peroxidase that catalyzes the reduction of hydrogen peroxide and organic hydroperoxides to water and alcohols, respectively. Plays a role in cell protection against oxidative stress by detoxifying peroxides and as sensor of hydrogen peroxide-mediated signaling events.</text>
</comment>